<sequence length="151" mass="17583">MVEELLSLLHALLDRHQALCMENHHLLKQLRLLVCERARLLRQVCPPSCPVPYPSRFSGESGRLPEFIMQTMSYMLVNEEHFCNDAMKVAFLISLLSGEAEEWVMPYIESNSYVLGDYQAFVDEMKKYFGWGTDDEDDGDDDEEEEMEEDH</sequence>
<feature type="region of interest" description="Disordered" evidence="1">
    <location>
        <begin position="132"/>
        <end position="151"/>
    </location>
</feature>
<feature type="domain" description="DUF4939" evidence="2">
    <location>
        <begin position="27"/>
        <end position="138"/>
    </location>
</feature>
<evidence type="ECO:0000256" key="1">
    <source>
        <dbReference type="SAM" id="MobiDB-lite"/>
    </source>
</evidence>
<evidence type="ECO:0000313" key="3">
    <source>
        <dbReference type="Proteomes" id="UP000515126"/>
    </source>
</evidence>
<gene>
    <name evidence="4" type="primary">Ldoc1</name>
</gene>
<dbReference type="GO" id="GO:0071222">
    <property type="term" value="P:cellular response to lipopolysaccharide"/>
    <property type="evidence" value="ECO:0007669"/>
    <property type="project" value="Ensembl"/>
</dbReference>
<protein>
    <submittedName>
        <fullName evidence="4">Protein LDOC1</fullName>
    </submittedName>
</protein>
<feature type="compositionally biased region" description="Acidic residues" evidence="1">
    <location>
        <begin position="133"/>
        <end position="151"/>
    </location>
</feature>
<dbReference type="Pfam" id="PF16297">
    <property type="entry name" value="DUF4939"/>
    <property type="match status" value="1"/>
</dbReference>
<dbReference type="GO" id="GO:0001893">
    <property type="term" value="P:maternal placenta development"/>
    <property type="evidence" value="ECO:0007669"/>
    <property type="project" value="Ensembl"/>
</dbReference>
<evidence type="ECO:0000259" key="2">
    <source>
        <dbReference type="Pfam" id="PF16297"/>
    </source>
</evidence>
<dbReference type="RefSeq" id="XP_021009764.1">
    <property type="nucleotide sequence ID" value="XM_021154105.1"/>
</dbReference>
<dbReference type="GO" id="GO:0005654">
    <property type="term" value="C:nucleoplasm"/>
    <property type="evidence" value="ECO:0007669"/>
    <property type="project" value="Ensembl"/>
</dbReference>
<dbReference type="AlphaFoldDB" id="A0A6P5P6H9"/>
<dbReference type="GeneID" id="110287518"/>
<dbReference type="GO" id="GO:0060137">
    <property type="term" value="P:maternal process involved in parturition"/>
    <property type="evidence" value="ECO:0007669"/>
    <property type="project" value="Ensembl"/>
</dbReference>
<evidence type="ECO:0000313" key="4">
    <source>
        <dbReference type="RefSeq" id="XP_021009764.1"/>
    </source>
</evidence>
<dbReference type="GO" id="GO:0071225">
    <property type="term" value="P:cellular response to muramyl dipeptide"/>
    <property type="evidence" value="ECO:0007669"/>
    <property type="project" value="Ensembl"/>
</dbReference>
<dbReference type="InterPro" id="IPR032549">
    <property type="entry name" value="DUF4939"/>
</dbReference>
<name>A0A6P5P6H9_MUSCR</name>
<proteinExistence type="predicted"/>
<accession>A0A6P5P6H9</accession>
<dbReference type="Proteomes" id="UP000515126">
    <property type="component" value="Chromosome X"/>
</dbReference>
<keyword evidence="3" id="KW-1185">Reference proteome</keyword>
<dbReference type="KEGG" id="mcal:110287518"/>
<organism evidence="3 4">
    <name type="scientific">Mus caroli</name>
    <name type="common">Ryukyu mouse</name>
    <name type="synonym">Ricefield mouse</name>
    <dbReference type="NCBI Taxonomy" id="10089"/>
    <lineage>
        <taxon>Eukaryota</taxon>
        <taxon>Metazoa</taxon>
        <taxon>Chordata</taxon>
        <taxon>Craniata</taxon>
        <taxon>Vertebrata</taxon>
        <taxon>Euteleostomi</taxon>
        <taxon>Mammalia</taxon>
        <taxon>Eutheria</taxon>
        <taxon>Euarchontoglires</taxon>
        <taxon>Glires</taxon>
        <taxon>Rodentia</taxon>
        <taxon>Myomorpha</taxon>
        <taxon>Muroidea</taxon>
        <taxon>Muridae</taxon>
        <taxon>Murinae</taxon>
        <taxon>Mus</taxon>
        <taxon>Mus</taxon>
    </lineage>
</organism>
<dbReference type="CTD" id="23641"/>
<reference evidence="4" key="1">
    <citation type="submission" date="2025-08" db="UniProtKB">
        <authorList>
            <consortium name="RefSeq"/>
        </authorList>
    </citation>
    <scope>IDENTIFICATION</scope>
</reference>
<dbReference type="GO" id="GO:0005730">
    <property type="term" value="C:nucleolus"/>
    <property type="evidence" value="ECO:0007669"/>
    <property type="project" value="Ensembl"/>
</dbReference>